<dbReference type="RefSeq" id="XP_049136008.1">
    <property type="nucleotide sequence ID" value="XM_049280051.1"/>
</dbReference>
<dbReference type="GeneID" id="73335061"/>
<keyword evidence="1" id="KW-0812">Transmembrane</keyword>
<accession>A0A9Q8SC61</accession>
<evidence type="ECO:0000256" key="1">
    <source>
        <dbReference type="SAM" id="Phobius"/>
    </source>
</evidence>
<keyword evidence="1" id="KW-1133">Transmembrane helix</keyword>
<keyword evidence="1" id="KW-0472">Membrane</keyword>
<sequence>MYFRLQGLYRADQDRRLPGRDHSPAGWLLICPFTHVFLAAHALGLHV</sequence>
<proteinExistence type="predicted"/>
<dbReference type="Proteomes" id="UP000830671">
    <property type="component" value="Chromosome 1"/>
</dbReference>
<evidence type="ECO:0000313" key="3">
    <source>
        <dbReference type="Proteomes" id="UP000830671"/>
    </source>
</evidence>
<organism evidence="2 3">
    <name type="scientific">Colletotrichum lupini</name>
    <dbReference type="NCBI Taxonomy" id="145971"/>
    <lineage>
        <taxon>Eukaryota</taxon>
        <taxon>Fungi</taxon>
        <taxon>Dikarya</taxon>
        <taxon>Ascomycota</taxon>
        <taxon>Pezizomycotina</taxon>
        <taxon>Sordariomycetes</taxon>
        <taxon>Hypocreomycetidae</taxon>
        <taxon>Glomerellales</taxon>
        <taxon>Glomerellaceae</taxon>
        <taxon>Colletotrichum</taxon>
        <taxon>Colletotrichum acutatum species complex</taxon>
    </lineage>
</organism>
<keyword evidence="3" id="KW-1185">Reference proteome</keyword>
<reference evidence="2" key="1">
    <citation type="journal article" date="2021" name="Mol. Plant Microbe Interact.">
        <title>Complete Genome Sequence of the Plant-Pathogenic Fungus Colletotrichum lupini.</title>
        <authorList>
            <person name="Baroncelli R."/>
            <person name="Pensec F."/>
            <person name="Da Lio D."/>
            <person name="Boufleur T."/>
            <person name="Vicente I."/>
            <person name="Sarrocco S."/>
            <person name="Picot A."/>
            <person name="Baraldi E."/>
            <person name="Sukno S."/>
            <person name="Thon M."/>
            <person name="Le Floch G."/>
        </authorList>
    </citation>
    <scope>NUCLEOTIDE SEQUENCE</scope>
    <source>
        <strain evidence="2">IMI 504893</strain>
    </source>
</reference>
<protein>
    <submittedName>
        <fullName evidence="2">Uncharacterized protein</fullName>
    </submittedName>
</protein>
<name>A0A9Q8SC61_9PEZI</name>
<gene>
    <name evidence="2" type="ORF">CLUP02_01006</name>
</gene>
<dbReference type="KEGG" id="clup:CLUP02_01006"/>
<feature type="transmembrane region" description="Helical" evidence="1">
    <location>
        <begin position="25"/>
        <end position="44"/>
    </location>
</feature>
<dbReference type="EMBL" id="CP019471">
    <property type="protein sequence ID" value="UQC74358.1"/>
    <property type="molecule type" value="Genomic_DNA"/>
</dbReference>
<evidence type="ECO:0000313" key="2">
    <source>
        <dbReference type="EMBL" id="UQC74358.1"/>
    </source>
</evidence>
<dbReference type="AlphaFoldDB" id="A0A9Q8SC61"/>